<gene>
    <name evidence="1" type="ORF">TCIL3000_8_2950</name>
</gene>
<accession>G0URR4</accession>
<proteinExistence type="predicted"/>
<protein>
    <submittedName>
        <fullName evidence="1">Uncharacterized protein</fullName>
    </submittedName>
</protein>
<name>G0URR4_TRYCI</name>
<evidence type="ECO:0000313" key="1">
    <source>
        <dbReference type="EMBL" id="CCC92076.1"/>
    </source>
</evidence>
<dbReference type="AlphaFoldDB" id="G0URR4"/>
<dbReference type="EMBL" id="HE575321">
    <property type="protein sequence ID" value="CCC92076.1"/>
    <property type="molecule type" value="Genomic_DNA"/>
</dbReference>
<reference evidence="1" key="1">
    <citation type="journal article" date="2012" name="Proc. Natl. Acad. Sci. U.S.A.">
        <title>Antigenic diversity is generated by distinct evolutionary mechanisms in African trypanosome species.</title>
        <authorList>
            <person name="Jackson A.P."/>
            <person name="Berry A."/>
            <person name="Aslett M."/>
            <person name="Allison H.C."/>
            <person name="Burton P."/>
            <person name="Vavrova-Anderson J."/>
            <person name="Brown R."/>
            <person name="Browne H."/>
            <person name="Corton N."/>
            <person name="Hauser H."/>
            <person name="Gamble J."/>
            <person name="Gilderthorp R."/>
            <person name="Marcello L."/>
            <person name="McQuillan J."/>
            <person name="Otto T.D."/>
            <person name="Quail M.A."/>
            <person name="Sanders M.J."/>
            <person name="van Tonder A."/>
            <person name="Ginger M.L."/>
            <person name="Field M.C."/>
            <person name="Barry J.D."/>
            <person name="Hertz-Fowler C."/>
            <person name="Berriman M."/>
        </authorList>
    </citation>
    <scope>NUCLEOTIDE SEQUENCE</scope>
    <source>
        <strain evidence="1">IL3000</strain>
    </source>
</reference>
<organism evidence="1">
    <name type="scientific">Trypanosoma congolense (strain IL3000)</name>
    <dbReference type="NCBI Taxonomy" id="1068625"/>
    <lineage>
        <taxon>Eukaryota</taxon>
        <taxon>Discoba</taxon>
        <taxon>Euglenozoa</taxon>
        <taxon>Kinetoplastea</taxon>
        <taxon>Metakinetoplastina</taxon>
        <taxon>Trypanosomatida</taxon>
        <taxon>Trypanosomatidae</taxon>
        <taxon>Trypanosoma</taxon>
        <taxon>Nannomonas</taxon>
    </lineage>
</organism>
<sequence length="109" mass="12646">MESGWRNAVCFFFSKNKVKNRTYHLHKHINNKKKMERKNCRKEVETYVLHVHAYPHAGVCGCKYEHQPLISAPERPSKSEEKKTQHTLRAIFLALNPNAKGFKKVQGAA</sequence>